<feature type="compositionally biased region" description="Basic and acidic residues" evidence="1">
    <location>
        <begin position="31"/>
        <end position="41"/>
    </location>
</feature>
<dbReference type="Proteomes" id="UP000240009">
    <property type="component" value="Unassembled WGS sequence"/>
</dbReference>
<organism evidence="2 3">
    <name type="scientific">Blastopirellula marina</name>
    <dbReference type="NCBI Taxonomy" id="124"/>
    <lineage>
        <taxon>Bacteria</taxon>
        <taxon>Pseudomonadati</taxon>
        <taxon>Planctomycetota</taxon>
        <taxon>Planctomycetia</taxon>
        <taxon>Pirellulales</taxon>
        <taxon>Pirellulaceae</taxon>
        <taxon>Blastopirellula</taxon>
    </lineage>
</organism>
<dbReference type="RefSeq" id="WP_105350764.1">
    <property type="nucleotide sequence ID" value="NZ_PUIA01000016.1"/>
</dbReference>
<feature type="compositionally biased region" description="Acidic residues" evidence="1">
    <location>
        <begin position="315"/>
        <end position="333"/>
    </location>
</feature>
<dbReference type="AlphaFoldDB" id="A0A2S8G504"/>
<dbReference type="OrthoDB" id="277369at2"/>
<comment type="caution">
    <text evidence="2">The sequence shown here is derived from an EMBL/GenBank/DDBJ whole genome shotgun (WGS) entry which is preliminary data.</text>
</comment>
<reference evidence="2 3" key="1">
    <citation type="submission" date="2018-02" db="EMBL/GenBank/DDBJ databases">
        <title>Comparative genomes isolates from brazilian mangrove.</title>
        <authorList>
            <person name="Araujo J.E."/>
            <person name="Taketani R.G."/>
            <person name="Silva M.C.P."/>
            <person name="Loureco M.V."/>
            <person name="Andreote F.D."/>
        </authorList>
    </citation>
    <scope>NUCLEOTIDE SEQUENCE [LARGE SCALE GENOMIC DNA]</scope>
    <source>
        <strain evidence="2 3">HEX-2 MGV</strain>
    </source>
</reference>
<evidence type="ECO:0000313" key="3">
    <source>
        <dbReference type="Proteomes" id="UP000240009"/>
    </source>
</evidence>
<gene>
    <name evidence="2" type="ORF">C5Y96_05715</name>
</gene>
<protein>
    <submittedName>
        <fullName evidence="2">Uncharacterized protein</fullName>
    </submittedName>
</protein>
<proteinExistence type="predicted"/>
<evidence type="ECO:0000256" key="1">
    <source>
        <dbReference type="SAM" id="MobiDB-lite"/>
    </source>
</evidence>
<feature type="region of interest" description="Disordered" evidence="1">
    <location>
        <begin position="266"/>
        <end position="347"/>
    </location>
</feature>
<accession>A0A2S8G504</accession>
<feature type="compositionally biased region" description="Basic and acidic residues" evidence="1">
    <location>
        <begin position="277"/>
        <end position="298"/>
    </location>
</feature>
<evidence type="ECO:0000313" key="2">
    <source>
        <dbReference type="EMBL" id="PQO39351.1"/>
    </source>
</evidence>
<dbReference type="EMBL" id="PUIA01000016">
    <property type="protein sequence ID" value="PQO39351.1"/>
    <property type="molecule type" value="Genomic_DNA"/>
</dbReference>
<feature type="region of interest" description="Disordered" evidence="1">
    <location>
        <begin position="377"/>
        <end position="420"/>
    </location>
</feature>
<name>A0A2S8G504_9BACT</name>
<feature type="region of interest" description="Disordered" evidence="1">
    <location>
        <begin position="22"/>
        <end position="41"/>
    </location>
</feature>
<sequence>MPRTLEPDFSRPVEKFRSSIARGLAAGQPKENGKGETPVDREGGHYGAGIIRGFAVVTRGEALGHGYWLDQDFVEQTQKAMQALASGTKSRFTHPGLSSDGLGKLLGRAFDSYTDGDIVRADLHFQESAHDTPGGNLAKYVMDMAEEDPEAFGTSIVYMPDWGAEEKFNAMHKDEEGTFKSPDPDNLKNLPHARLGRLYAVDVVDEPAANPAGMFSADPIHADLEALAMYAFGLSEDEPELGKLSADPDRVRGFITRFFANHELELSMPKTNTKRSQTTEETKPKETETGTPETKPEGENAETTETSETSSDDSKDSDDEAEASTETSEDSAETAEPVANSSGRSEAVAELQKFTKAFGAENGLAWFNKGFTYEQSEELHAEHKRLQASADTEANSEKGGVSSNDEQSGKGSGFSNSLGKNLGAFAASLKKAK</sequence>